<dbReference type="EMBL" id="JAPEIS010000005">
    <property type="protein sequence ID" value="KAJ8066340.1"/>
    <property type="molecule type" value="Genomic_DNA"/>
</dbReference>
<name>A0A9X0APE1_9HELO</name>
<organism evidence="1 2">
    <name type="scientific">Sclerotinia nivalis</name>
    <dbReference type="NCBI Taxonomy" id="352851"/>
    <lineage>
        <taxon>Eukaryota</taxon>
        <taxon>Fungi</taxon>
        <taxon>Dikarya</taxon>
        <taxon>Ascomycota</taxon>
        <taxon>Pezizomycotina</taxon>
        <taxon>Leotiomycetes</taxon>
        <taxon>Helotiales</taxon>
        <taxon>Sclerotiniaceae</taxon>
        <taxon>Sclerotinia</taxon>
    </lineage>
</organism>
<dbReference type="AlphaFoldDB" id="A0A9X0APE1"/>
<reference evidence="1" key="1">
    <citation type="submission" date="2022-11" db="EMBL/GenBank/DDBJ databases">
        <title>Genome Resource of Sclerotinia nivalis Strain SnTB1, a Plant Pathogen Isolated from American Ginseng.</title>
        <authorList>
            <person name="Fan S."/>
        </authorList>
    </citation>
    <scope>NUCLEOTIDE SEQUENCE</scope>
    <source>
        <strain evidence="1">SnTB1</strain>
    </source>
</reference>
<evidence type="ECO:0000313" key="1">
    <source>
        <dbReference type="EMBL" id="KAJ8066340.1"/>
    </source>
</evidence>
<sequence>MASAPPPPPPLGAPTGTYEYNWFSGFTLFNPNSKIQPVINGAPASKLTDSINAFALLPILRRTIMRPQRNLLLGPRRVVNEEAWLATQVGTLQNPACHRCNRNTGPFTDCVVVQGRLKEACSNCYYGGSGSKCSLRHDWGMAGWISD</sequence>
<dbReference type="Proteomes" id="UP001152300">
    <property type="component" value="Unassembled WGS sequence"/>
</dbReference>
<dbReference type="InterPro" id="IPR022190">
    <property type="entry name" value="DUF3716"/>
</dbReference>
<dbReference type="OrthoDB" id="3560623at2759"/>
<accession>A0A9X0APE1</accession>
<keyword evidence="2" id="KW-1185">Reference proteome</keyword>
<proteinExistence type="predicted"/>
<dbReference type="Pfam" id="PF12511">
    <property type="entry name" value="DUF3716"/>
    <property type="match status" value="1"/>
</dbReference>
<gene>
    <name evidence="1" type="ORF">OCU04_005414</name>
</gene>
<protein>
    <submittedName>
        <fullName evidence="1">Uncharacterized protein</fullName>
    </submittedName>
</protein>
<evidence type="ECO:0000313" key="2">
    <source>
        <dbReference type="Proteomes" id="UP001152300"/>
    </source>
</evidence>
<comment type="caution">
    <text evidence="1">The sequence shown here is derived from an EMBL/GenBank/DDBJ whole genome shotgun (WGS) entry which is preliminary data.</text>
</comment>